<evidence type="ECO:0000256" key="1">
    <source>
        <dbReference type="ARBA" id="ARBA00001974"/>
    </source>
</evidence>
<evidence type="ECO:0000256" key="4">
    <source>
        <dbReference type="ARBA" id="ARBA00022630"/>
    </source>
</evidence>
<keyword evidence="8" id="KW-0496">Mitochondrion</keyword>
<dbReference type="Pfam" id="PF02913">
    <property type="entry name" value="FAD-oxidase_C"/>
    <property type="match status" value="1"/>
</dbReference>
<evidence type="ECO:0000256" key="2">
    <source>
        <dbReference type="ARBA" id="ARBA00004173"/>
    </source>
</evidence>
<dbReference type="InterPro" id="IPR016171">
    <property type="entry name" value="Vanillyl_alc_oxidase_C-sub2"/>
</dbReference>
<feature type="domain" description="FAD-binding PCMH-type" evidence="10">
    <location>
        <begin position="142"/>
        <end position="319"/>
    </location>
</feature>
<evidence type="ECO:0000256" key="7">
    <source>
        <dbReference type="ARBA" id="ARBA00023002"/>
    </source>
</evidence>
<dbReference type="InterPro" id="IPR016164">
    <property type="entry name" value="FAD-linked_Oxase-like_C"/>
</dbReference>
<name>A0A5N5JLY0_9ROSI</name>
<keyword evidence="4" id="KW-0285">Flavoprotein</keyword>
<dbReference type="Gene3D" id="1.10.45.10">
    <property type="entry name" value="Vanillyl-alcohol Oxidase, Chain A, domain 4"/>
    <property type="match status" value="1"/>
</dbReference>
<dbReference type="Gene3D" id="3.30.465.10">
    <property type="match status" value="1"/>
</dbReference>
<dbReference type="FunFam" id="3.30.70.2740:FF:000001">
    <property type="entry name" value="D-lactate dehydrogenase mitochondrial"/>
    <property type="match status" value="1"/>
</dbReference>
<accession>A0A5N5JLY0</accession>
<dbReference type="Proteomes" id="UP000326939">
    <property type="component" value="Chromosome 16"/>
</dbReference>
<dbReference type="GO" id="GO:1903457">
    <property type="term" value="P:lactate catabolic process"/>
    <property type="evidence" value="ECO:0007669"/>
    <property type="project" value="TreeGrafter"/>
</dbReference>
<gene>
    <name evidence="11" type="ORF">DKX38_023905</name>
</gene>
<evidence type="ECO:0000256" key="3">
    <source>
        <dbReference type="ARBA" id="ARBA00008000"/>
    </source>
</evidence>
<dbReference type="GO" id="GO:0005739">
    <property type="term" value="C:mitochondrion"/>
    <property type="evidence" value="ECO:0007669"/>
    <property type="project" value="UniProtKB-SubCell"/>
</dbReference>
<dbReference type="AlphaFoldDB" id="A0A5N5JLY0"/>
<comment type="subcellular location">
    <subcellularLocation>
        <location evidence="2">Mitochondrion</location>
    </subcellularLocation>
</comment>
<dbReference type="PANTHER" id="PTHR11748">
    <property type="entry name" value="D-LACTATE DEHYDROGENASE"/>
    <property type="match status" value="1"/>
</dbReference>
<dbReference type="FunFam" id="3.30.465.10:FF:000027">
    <property type="entry name" value="D-lactate dehydrogenase [cytochrome], mitochondrial"/>
    <property type="match status" value="1"/>
</dbReference>
<evidence type="ECO:0000256" key="6">
    <source>
        <dbReference type="ARBA" id="ARBA00022946"/>
    </source>
</evidence>
<dbReference type="FunFam" id="1.10.45.10:FF:000001">
    <property type="entry name" value="D-lactate dehydrogenase mitochondrial"/>
    <property type="match status" value="1"/>
</dbReference>
<dbReference type="Pfam" id="PF01565">
    <property type="entry name" value="FAD_binding_4"/>
    <property type="match status" value="1"/>
</dbReference>
<dbReference type="InterPro" id="IPR006094">
    <property type="entry name" value="Oxid_FAD_bind_N"/>
</dbReference>
<dbReference type="EC" id="1.1.2.4" evidence="9"/>
<comment type="caution">
    <text evidence="11">The sequence shown here is derived from an EMBL/GenBank/DDBJ whole genome shotgun (WGS) entry which is preliminary data.</text>
</comment>
<dbReference type="GO" id="GO:0004458">
    <property type="term" value="F:D-lactate dehydrogenase (cytochrome) activity"/>
    <property type="evidence" value="ECO:0007669"/>
    <property type="project" value="UniProtKB-EC"/>
</dbReference>
<dbReference type="Gene3D" id="3.30.70.2740">
    <property type="match status" value="1"/>
</dbReference>
<dbReference type="SUPFAM" id="SSF56176">
    <property type="entry name" value="FAD-binding/transporter-associated domain-like"/>
    <property type="match status" value="1"/>
</dbReference>
<dbReference type="PROSITE" id="PS51387">
    <property type="entry name" value="FAD_PCMH"/>
    <property type="match status" value="1"/>
</dbReference>
<dbReference type="EMBL" id="VDCV01000016">
    <property type="protein sequence ID" value="KAB5519586.1"/>
    <property type="molecule type" value="Genomic_DNA"/>
</dbReference>
<keyword evidence="5" id="KW-0274">FAD</keyword>
<protein>
    <recommendedName>
        <fullName evidence="9">D-lactate dehydrogenase (cytochrome)</fullName>
        <ecNumber evidence="9">1.1.2.4</ecNumber>
    </recommendedName>
</protein>
<comment type="similarity">
    <text evidence="3">Belongs to the FAD-binding oxidoreductase/transferase type 4 family.</text>
</comment>
<evidence type="ECO:0000256" key="9">
    <source>
        <dbReference type="ARBA" id="ARBA00038897"/>
    </source>
</evidence>
<dbReference type="PANTHER" id="PTHR11748:SF111">
    <property type="entry name" value="D-LACTATE DEHYDROGENASE, MITOCHONDRIAL-RELATED"/>
    <property type="match status" value="1"/>
</dbReference>
<evidence type="ECO:0000313" key="11">
    <source>
        <dbReference type="EMBL" id="KAB5519586.1"/>
    </source>
</evidence>
<evidence type="ECO:0000313" key="12">
    <source>
        <dbReference type="Proteomes" id="UP000326939"/>
    </source>
</evidence>
<keyword evidence="12" id="KW-1185">Reference proteome</keyword>
<dbReference type="SUPFAM" id="SSF55103">
    <property type="entry name" value="FAD-linked oxidases, C-terminal domain"/>
    <property type="match status" value="2"/>
</dbReference>
<evidence type="ECO:0000256" key="5">
    <source>
        <dbReference type="ARBA" id="ARBA00022827"/>
    </source>
</evidence>
<sequence>MAFISWLSRLRSSYSKTITDLRTSFFHHLRTRGASTTAITPPYHFSKQNPFRFTCSNSIVPVTLAGSLAIHFQSPPPLCDASLDSLSGIGGIGSAEFVVKGSHKHVPQELIEELKAICQDDPSIDYDERYFHGKPQNSFHKAVNIPDVVVFPRSEEEVSNIVKSCDKHKVPIVPYGGATSIEGHTLSPHGGVCIDMSLMKNVKALHVEDMDVVVESGIGWMELNEYLEPHGLFFPLDPGPGATIGGMCATRCSGSLAVRYGTMRDNVISLKVVLPNGDVVKTASRARKSAAGYDLTRLVIGSEGTLGVITEVTLRLQKIPQHSVVAMCNFPTIKDAADVSIATMLSGLQVSRLELMDEVQVRAVNVANDKNLPELPTLMFEFIGTDVDILCERFTSASNAKNKLYEAYVREQTLIVQKIISEHRGSDFVFAEDPEAKKELWKIRKEALWACFAMEPEYEAMISDVCVPLSRLAELISCSKKELDASPLVCTVIAHAGDGNFHTVILFDPNQEDQKREAERLNNFMVHTALSMEGTCTGEHGVGTGKMKVSYPLFESAMHFMKFDTCSFGALAIYLEKELGIEALKTMKRIKNALDPNNIMNPGKLIPPHVCF</sequence>
<evidence type="ECO:0000259" key="10">
    <source>
        <dbReference type="PROSITE" id="PS51387"/>
    </source>
</evidence>
<evidence type="ECO:0000256" key="8">
    <source>
        <dbReference type="ARBA" id="ARBA00023128"/>
    </source>
</evidence>
<dbReference type="InterPro" id="IPR016166">
    <property type="entry name" value="FAD-bd_PCMH"/>
</dbReference>
<dbReference type="InterPro" id="IPR004113">
    <property type="entry name" value="FAD-bd_oxidored_4_C"/>
</dbReference>
<organism evidence="11 12">
    <name type="scientific">Salix brachista</name>
    <dbReference type="NCBI Taxonomy" id="2182728"/>
    <lineage>
        <taxon>Eukaryota</taxon>
        <taxon>Viridiplantae</taxon>
        <taxon>Streptophyta</taxon>
        <taxon>Embryophyta</taxon>
        <taxon>Tracheophyta</taxon>
        <taxon>Spermatophyta</taxon>
        <taxon>Magnoliopsida</taxon>
        <taxon>eudicotyledons</taxon>
        <taxon>Gunneridae</taxon>
        <taxon>Pentapetalae</taxon>
        <taxon>rosids</taxon>
        <taxon>fabids</taxon>
        <taxon>Malpighiales</taxon>
        <taxon>Salicaceae</taxon>
        <taxon>Saliceae</taxon>
        <taxon>Salix</taxon>
    </lineage>
</organism>
<proteinExistence type="inferred from homology"/>
<dbReference type="GO" id="GO:0071949">
    <property type="term" value="F:FAD binding"/>
    <property type="evidence" value="ECO:0007669"/>
    <property type="project" value="InterPro"/>
</dbReference>
<reference evidence="12" key="1">
    <citation type="journal article" date="2019" name="Gigascience">
        <title>De novo genome assembly of the endangered Acer yangbiense, a plant species with extremely small populations endemic to Yunnan Province, China.</title>
        <authorList>
            <person name="Yang J."/>
            <person name="Wariss H.M."/>
            <person name="Tao L."/>
            <person name="Zhang R."/>
            <person name="Yun Q."/>
            <person name="Hollingsworth P."/>
            <person name="Dao Z."/>
            <person name="Luo G."/>
            <person name="Guo H."/>
            <person name="Ma Y."/>
            <person name="Sun W."/>
        </authorList>
    </citation>
    <scope>NUCLEOTIDE SEQUENCE [LARGE SCALE GENOMIC DNA]</scope>
    <source>
        <strain evidence="12">cv. br00</strain>
    </source>
</reference>
<keyword evidence="6" id="KW-0809">Transit peptide</keyword>
<dbReference type="InterPro" id="IPR016169">
    <property type="entry name" value="FAD-bd_PCMH_sub2"/>
</dbReference>
<dbReference type="InterPro" id="IPR036318">
    <property type="entry name" value="FAD-bd_PCMH-like_sf"/>
</dbReference>
<keyword evidence="7" id="KW-0560">Oxidoreductase</keyword>
<dbReference type="GO" id="GO:0008720">
    <property type="term" value="F:D-lactate dehydrogenase (NAD+) activity"/>
    <property type="evidence" value="ECO:0007669"/>
    <property type="project" value="TreeGrafter"/>
</dbReference>
<comment type="cofactor">
    <cofactor evidence="1">
        <name>FAD</name>
        <dbReference type="ChEBI" id="CHEBI:57692"/>
    </cofactor>
</comment>